<reference evidence="5 6" key="1">
    <citation type="submission" date="2019-05" db="EMBL/GenBank/DDBJ databases">
        <authorList>
            <person name="Narsing Rao M.P."/>
            <person name="Li W.J."/>
        </authorList>
    </citation>
    <scope>NUCLEOTIDE SEQUENCE [LARGE SCALE GENOMIC DNA]</scope>
    <source>
        <strain evidence="5 6">SYSU_K30003</strain>
    </source>
</reference>
<evidence type="ECO:0000259" key="3">
    <source>
        <dbReference type="Pfam" id="PF00535"/>
    </source>
</evidence>
<dbReference type="InterPro" id="IPR027791">
    <property type="entry name" value="Galactosyl_T_C"/>
</dbReference>
<protein>
    <submittedName>
        <fullName evidence="5">Glycosyltransferase family 2 protein</fullName>
    </submittedName>
</protein>
<dbReference type="CDD" id="cd00761">
    <property type="entry name" value="Glyco_tranf_GTA_type"/>
    <property type="match status" value="1"/>
</dbReference>
<evidence type="ECO:0000313" key="5">
    <source>
        <dbReference type="EMBL" id="TLS51225.1"/>
    </source>
</evidence>
<dbReference type="InterPro" id="IPR001173">
    <property type="entry name" value="Glyco_trans_2-like"/>
</dbReference>
<feature type="compositionally biased region" description="Basic residues" evidence="2">
    <location>
        <begin position="14"/>
        <end position="26"/>
    </location>
</feature>
<dbReference type="SUPFAM" id="SSF53448">
    <property type="entry name" value="Nucleotide-diphospho-sugar transferases"/>
    <property type="match status" value="1"/>
</dbReference>
<dbReference type="PANTHER" id="PTHR43685:SF3">
    <property type="entry name" value="SLR2126 PROTEIN"/>
    <property type="match status" value="1"/>
</dbReference>
<organism evidence="5 6">
    <name type="scientific">Paenibacillus antri</name>
    <dbReference type="NCBI Taxonomy" id="2582848"/>
    <lineage>
        <taxon>Bacteria</taxon>
        <taxon>Bacillati</taxon>
        <taxon>Bacillota</taxon>
        <taxon>Bacilli</taxon>
        <taxon>Bacillales</taxon>
        <taxon>Paenibacillaceae</taxon>
        <taxon>Paenibacillus</taxon>
    </lineage>
</organism>
<keyword evidence="1 5" id="KW-0808">Transferase</keyword>
<feature type="domain" description="Glycosyltransferase 2-like" evidence="3">
    <location>
        <begin position="37"/>
        <end position="150"/>
    </location>
</feature>
<dbReference type="Pfam" id="PF02709">
    <property type="entry name" value="Glyco_transf_7C"/>
    <property type="match status" value="1"/>
</dbReference>
<name>A0A5R9GI77_9BACL</name>
<dbReference type="GO" id="GO:0016740">
    <property type="term" value="F:transferase activity"/>
    <property type="evidence" value="ECO:0007669"/>
    <property type="project" value="UniProtKB-KW"/>
</dbReference>
<dbReference type="AlphaFoldDB" id="A0A5R9GI77"/>
<dbReference type="Proteomes" id="UP000309676">
    <property type="component" value="Unassembled WGS sequence"/>
</dbReference>
<feature type="domain" description="Galactosyltransferase C-terminal" evidence="4">
    <location>
        <begin position="254"/>
        <end position="297"/>
    </location>
</feature>
<dbReference type="PANTHER" id="PTHR43685">
    <property type="entry name" value="GLYCOSYLTRANSFERASE"/>
    <property type="match status" value="1"/>
</dbReference>
<gene>
    <name evidence="5" type="ORF">FE782_15955</name>
</gene>
<comment type="caution">
    <text evidence="5">The sequence shown here is derived from an EMBL/GenBank/DDBJ whole genome shotgun (WGS) entry which is preliminary data.</text>
</comment>
<dbReference type="EMBL" id="VCIW01000010">
    <property type="protein sequence ID" value="TLS51225.1"/>
    <property type="molecule type" value="Genomic_DNA"/>
</dbReference>
<dbReference type="Gene3D" id="3.90.550.10">
    <property type="entry name" value="Spore Coat Polysaccharide Biosynthesis Protein SpsA, Chain A"/>
    <property type="match status" value="1"/>
</dbReference>
<evidence type="ECO:0000256" key="1">
    <source>
        <dbReference type="ARBA" id="ARBA00022679"/>
    </source>
</evidence>
<evidence type="ECO:0000256" key="2">
    <source>
        <dbReference type="SAM" id="MobiDB-lite"/>
    </source>
</evidence>
<dbReference type="InterPro" id="IPR050834">
    <property type="entry name" value="Glycosyltransf_2"/>
</dbReference>
<accession>A0A5R9GI77</accession>
<evidence type="ECO:0000313" key="6">
    <source>
        <dbReference type="Proteomes" id="UP000309676"/>
    </source>
</evidence>
<dbReference type="InterPro" id="IPR029044">
    <property type="entry name" value="Nucleotide-diphossugar_trans"/>
</dbReference>
<feature type="region of interest" description="Disordered" evidence="2">
    <location>
        <begin position="13"/>
        <end position="34"/>
    </location>
</feature>
<sequence>MSFLRTSWPAFPRNRSRRSANRRQSKKERSAMRPRVSIVIPSHNRYPLNRYSLYALELQSFDLSRLEVILVDDASTDDTTKLKHYKPEYRFRYVRNRKKLGVAKSRNVGARLAEGQVVIFLDAEMIVDRDFVRNHYKHHETAANHVVIGGERRAKLYSLLFPGMSKSQIADVCRLAERQEFRSLLRAKGLPSDDPGKIKRSLGKLKRPIPLISASHIKSFSDLAVCAAPKTNINEIIQQLGDRLETSPLRWMVCVGNLSLRKSLFDRLDGYDEDFTEWGTEDVEFAYRLHSAGARFVIEPELWRYHQEHPNPPNKIDSGRRNRILLQKKHPVLDVCIRSLKSVQKLDYVFMDETLREYRALRAGYSLYYKEFIDCIVYMLRRAAILQERDAKIADLTRGFPSSLKTAVRQRNRLEAAKRSSRLVRLFDLLAKRKRKRKRRRRR</sequence>
<dbReference type="Pfam" id="PF00535">
    <property type="entry name" value="Glycos_transf_2"/>
    <property type="match status" value="1"/>
</dbReference>
<proteinExistence type="predicted"/>
<keyword evidence="6" id="KW-1185">Reference proteome</keyword>
<evidence type="ECO:0000259" key="4">
    <source>
        <dbReference type="Pfam" id="PF02709"/>
    </source>
</evidence>